<evidence type="ECO:0000256" key="6">
    <source>
        <dbReference type="SAM" id="MobiDB-lite"/>
    </source>
</evidence>
<protein>
    <recommendedName>
        <fullName evidence="7">WRKY domain-containing protein</fullName>
    </recommendedName>
</protein>
<comment type="subcellular location">
    <subcellularLocation>
        <location evidence="1">Nucleus</location>
    </subcellularLocation>
</comment>
<organism evidence="8 9">
    <name type="scientific">Hesseltinella vesiculosa</name>
    <dbReference type="NCBI Taxonomy" id="101127"/>
    <lineage>
        <taxon>Eukaryota</taxon>
        <taxon>Fungi</taxon>
        <taxon>Fungi incertae sedis</taxon>
        <taxon>Mucoromycota</taxon>
        <taxon>Mucoromycotina</taxon>
        <taxon>Mucoromycetes</taxon>
        <taxon>Mucorales</taxon>
        <taxon>Cunninghamellaceae</taxon>
        <taxon>Hesseltinella</taxon>
    </lineage>
</organism>
<keyword evidence="9" id="KW-1185">Reference proteome</keyword>
<feature type="domain" description="WRKY" evidence="7">
    <location>
        <begin position="210"/>
        <end position="269"/>
    </location>
</feature>
<evidence type="ECO:0000313" key="8">
    <source>
        <dbReference type="EMBL" id="ORX63069.1"/>
    </source>
</evidence>
<name>A0A1X2GY95_9FUNG</name>
<dbReference type="OrthoDB" id="2362414at2759"/>
<evidence type="ECO:0000259" key="7">
    <source>
        <dbReference type="PROSITE" id="PS50811"/>
    </source>
</evidence>
<evidence type="ECO:0000313" key="9">
    <source>
        <dbReference type="Proteomes" id="UP000242146"/>
    </source>
</evidence>
<dbReference type="AlphaFoldDB" id="A0A1X2GY95"/>
<feature type="region of interest" description="Disordered" evidence="6">
    <location>
        <begin position="66"/>
        <end position="189"/>
    </location>
</feature>
<dbReference type="Proteomes" id="UP000242146">
    <property type="component" value="Unassembled WGS sequence"/>
</dbReference>
<dbReference type="PROSITE" id="PS50811">
    <property type="entry name" value="WRKY"/>
    <property type="match status" value="1"/>
</dbReference>
<evidence type="ECO:0000256" key="5">
    <source>
        <dbReference type="ARBA" id="ARBA00023242"/>
    </source>
</evidence>
<dbReference type="SMART" id="SM00774">
    <property type="entry name" value="WRKY"/>
    <property type="match status" value="1"/>
</dbReference>
<dbReference type="InterPro" id="IPR003657">
    <property type="entry name" value="WRKY_dom"/>
</dbReference>
<dbReference type="GO" id="GO:0043565">
    <property type="term" value="F:sequence-specific DNA binding"/>
    <property type="evidence" value="ECO:0007669"/>
    <property type="project" value="InterPro"/>
</dbReference>
<evidence type="ECO:0000256" key="1">
    <source>
        <dbReference type="ARBA" id="ARBA00004123"/>
    </source>
</evidence>
<dbReference type="Gene3D" id="2.20.25.80">
    <property type="entry name" value="WRKY domain"/>
    <property type="match status" value="1"/>
</dbReference>
<evidence type="ECO:0000256" key="3">
    <source>
        <dbReference type="ARBA" id="ARBA00023125"/>
    </source>
</evidence>
<keyword evidence="2" id="KW-0805">Transcription regulation</keyword>
<feature type="compositionally biased region" description="Low complexity" evidence="6">
    <location>
        <begin position="119"/>
        <end position="136"/>
    </location>
</feature>
<keyword evidence="4" id="KW-0804">Transcription</keyword>
<dbReference type="GO" id="GO:0003700">
    <property type="term" value="F:DNA-binding transcription factor activity"/>
    <property type="evidence" value="ECO:0007669"/>
    <property type="project" value="InterPro"/>
</dbReference>
<comment type="caution">
    <text evidence="8">The sequence shown here is derived from an EMBL/GenBank/DDBJ whole genome shotgun (WGS) entry which is preliminary data.</text>
</comment>
<evidence type="ECO:0000256" key="2">
    <source>
        <dbReference type="ARBA" id="ARBA00023015"/>
    </source>
</evidence>
<keyword evidence="3" id="KW-0238">DNA-binding</keyword>
<keyword evidence="5" id="KW-0539">Nucleus</keyword>
<gene>
    <name evidence="8" type="ORF">DM01DRAFT_1403450</name>
</gene>
<feature type="compositionally biased region" description="Polar residues" evidence="6">
    <location>
        <begin position="102"/>
        <end position="114"/>
    </location>
</feature>
<proteinExistence type="predicted"/>
<dbReference type="InterPro" id="IPR036576">
    <property type="entry name" value="WRKY_dom_sf"/>
</dbReference>
<reference evidence="8 9" key="1">
    <citation type="submission" date="2016-07" db="EMBL/GenBank/DDBJ databases">
        <title>Pervasive Adenine N6-methylation of Active Genes in Fungi.</title>
        <authorList>
            <consortium name="DOE Joint Genome Institute"/>
            <person name="Mondo S.J."/>
            <person name="Dannebaum R.O."/>
            <person name="Kuo R.C."/>
            <person name="Labutti K."/>
            <person name="Haridas S."/>
            <person name="Kuo A."/>
            <person name="Salamov A."/>
            <person name="Ahrendt S.R."/>
            <person name="Lipzen A."/>
            <person name="Sullivan W."/>
            <person name="Andreopoulos W.B."/>
            <person name="Clum A."/>
            <person name="Lindquist E."/>
            <person name="Daum C."/>
            <person name="Ramamoorthy G.K."/>
            <person name="Gryganskyi A."/>
            <person name="Culley D."/>
            <person name="Magnuson J.K."/>
            <person name="James T.Y."/>
            <person name="O'Malley M.A."/>
            <person name="Stajich J.E."/>
            <person name="Spatafora J.W."/>
            <person name="Visel A."/>
            <person name="Grigoriev I.V."/>
        </authorList>
    </citation>
    <scope>NUCLEOTIDE SEQUENCE [LARGE SCALE GENOMIC DNA]</scope>
    <source>
        <strain evidence="8 9">NRRL 3301</strain>
    </source>
</reference>
<dbReference type="Pfam" id="PF03106">
    <property type="entry name" value="WRKY"/>
    <property type="match status" value="1"/>
</dbReference>
<evidence type="ECO:0000256" key="4">
    <source>
        <dbReference type="ARBA" id="ARBA00023163"/>
    </source>
</evidence>
<dbReference type="EMBL" id="MCGT01000001">
    <property type="protein sequence ID" value="ORX63069.1"/>
    <property type="molecule type" value="Genomic_DNA"/>
</dbReference>
<sequence length="277" mass="31519">MTTRSTANHEQQVKARTDSFSLDKVIQQYASQPELLNLILSCKVEEDRRRAEEAKLKRKEIEYYIHQQPAPQEPASKVTSLPPPATLQPLPTWHHQPASPPLTLSSPRRASNANKDWRPSAIILPPLSSPPISYASTTSPKAEDALPSPQSMTDKAFPTKRPLDPLPKPLMNTLPSPKEEHNDTNQIQKRRRREMQAITTVIETREFPYNDDYLWRNNGNTVHKKSGNKSIYYKCANSQQGCPVNKTVTFKDNGEYLIKYRGSHLSDCSTIKRIHEV</sequence>
<accession>A0A1X2GY95</accession>
<dbReference type="GO" id="GO:0005634">
    <property type="term" value="C:nucleus"/>
    <property type="evidence" value="ECO:0007669"/>
    <property type="project" value="UniProtKB-SubCell"/>
</dbReference>
<dbReference type="SUPFAM" id="SSF118290">
    <property type="entry name" value="WRKY DNA-binding domain"/>
    <property type="match status" value="1"/>
</dbReference>